<dbReference type="Gene3D" id="3.40.50.2000">
    <property type="entry name" value="Glycogen Phosphorylase B"/>
    <property type="match status" value="2"/>
</dbReference>
<dbReference type="CDD" id="cd03789">
    <property type="entry name" value="GT9_LPS_heptosyltransferase"/>
    <property type="match status" value="1"/>
</dbReference>
<dbReference type="PANTHER" id="PTHR30160">
    <property type="entry name" value="TETRAACYLDISACCHARIDE 4'-KINASE-RELATED"/>
    <property type="match status" value="1"/>
</dbReference>
<evidence type="ECO:0000313" key="3">
    <source>
        <dbReference type="EMBL" id="BBM43940.1"/>
    </source>
</evidence>
<dbReference type="OrthoDB" id="89608at2"/>
<evidence type="ECO:0000313" key="4">
    <source>
        <dbReference type="EMBL" id="BBM51081.1"/>
    </source>
</evidence>
<dbReference type="STRING" id="1122173.GCA_000482505_00589"/>
<dbReference type="GO" id="GO:0005829">
    <property type="term" value="C:cytosol"/>
    <property type="evidence" value="ECO:0007669"/>
    <property type="project" value="TreeGrafter"/>
</dbReference>
<protein>
    <submittedName>
        <fullName evidence="3">D-glycero-D-manno-heptosyltransferase</fullName>
    </submittedName>
</protein>
<keyword evidence="6" id="KW-1185">Reference proteome</keyword>
<organism evidence="3 6">
    <name type="scientific">Leptotrichia trevisanii</name>
    <dbReference type="NCBI Taxonomy" id="109328"/>
    <lineage>
        <taxon>Bacteria</taxon>
        <taxon>Fusobacteriati</taxon>
        <taxon>Fusobacteriota</taxon>
        <taxon>Fusobacteriia</taxon>
        <taxon>Fusobacteriales</taxon>
        <taxon>Leptotrichiaceae</taxon>
        <taxon>Leptotrichia</taxon>
    </lineage>
</organism>
<dbReference type="Proteomes" id="UP000422644">
    <property type="component" value="Chromosome"/>
</dbReference>
<sequence>MKKINWKFYRPYRDRLVDKKNEMLSHIFDKSKKNINLVPTKINRILFLRTDGKIGDFIISSFIFREIKKHYPNIKIDVVADKSLENLLKLNENIDKYYILDRKKMHEWRNIVKILRKNKYDALFDSTEGLKYKQVYLLNRVNATVNVGYNKDDYKIYNKNIKQNNTLKMIEIYKQMMKSINIEIEDTKYDVPVSEESEKNVAKFLEENNVKGKIIALNFFGASRGRKINEENALIIIRRLGEMYKDYTIIILDSPNDRETIHNILKRTDNKNILFFEKSRTILDSISIIKSSDLVVSLDTSILHIAEGLNKKVMAFYGPKINKNKWRIKEENNILIDYSENRINDVDFEKMFDDLCNQIGLPVTKKIKNMK</sequence>
<dbReference type="InterPro" id="IPR051199">
    <property type="entry name" value="LPS_LOS_Heptosyltrfase"/>
</dbReference>
<evidence type="ECO:0000256" key="1">
    <source>
        <dbReference type="ARBA" id="ARBA00022676"/>
    </source>
</evidence>
<dbReference type="SUPFAM" id="SSF53756">
    <property type="entry name" value="UDP-Glycosyltransferase/glycogen phosphorylase"/>
    <property type="match status" value="1"/>
</dbReference>
<keyword evidence="1" id="KW-0328">Glycosyltransferase</keyword>
<name>A0A510JX19_9FUSO</name>
<keyword evidence="2 3" id="KW-0808">Transferase</keyword>
<accession>A0A510JX19</accession>
<dbReference type="Proteomes" id="UP000321378">
    <property type="component" value="Chromosome"/>
</dbReference>
<dbReference type="RefSeq" id="WP_146995714.1">
    <property type="nucleotide sequence ID" value="NZ_AP019831.1"/>
</dbReference>
<reference evidence="4 5" key="2">
    <citation type="submission" date="2019-07" db="EMBL/GenBank/DDBJ databases">
        <title>Complete Genome Sequence of Leptotrichia trevisanii Strain JMUB3935.</title>
        <authorList>
            <person name="Watanabe S."/>
            <person name="Cui L."/>
        </authorList>
    </citation>
    <scope>NUCLEOTIDE SEQUENCE [LARGE SCALE GENOMIC DNA]</scope>
    <source>
        <strain evidence="4 5">JMUB3935</strain>
    </source>
</reference>
<dbReference type="AlphaFoldDB" id="A0A510JX19"/>
<proteinExistence type="predicted"/>
<evidence type="ECO:0000313" key="5">
    <source>
        <dbReference type="Proteomes" id="UP000321378"/>
    </source>
</evidence>
<dbReference type="GO" id="GO:0009244">
    <property type="term" value="P:lipopolysaccharide core region biosynthetic process"/>
    <property type="evidence" value="ECO:0007669"/>
    <property type="project" value="TreeGrafter"/>
</dbReference>
<evidence type="ECO:0000313" key="6">
    <source>
        <dbReference type="Proteomes" id="UP000422644"/>
    </source>
</evidence>
<dbReference type="PANTHER" id="PTHR30160:SF15">
    <property type="entry name" value="GLYCOSYLTRANSFERASE HI_0523-RELATED"/>
    <property type="match status" value="1"/>
</dbReference>
<reference evidence="3 6" key="1">
    <citation type="submission" date="2019-07" db="EMBL/GenBank/DDBJ databases">
        <title>Complete Genome Sequence of Leptotrichia trevisanii Strain JMUB3870.</title>
        <authorList>
            <person name="Watanabe S."/>
            <person name="Cui L."/>
        </authorList>
    </citation>
    <scope>NUCLEOTIDE SEQUENCE [LARGE SCALE GENOMIC DNA]</scope>
    <source>
        <strain evidence="3 6">JMUB3870</strain>
    </source>
</reference>
<dbReference type="EMBL" id="AP019831">
    <property type="protein sequence ID" value="BBM43940.1"/>
    <property type="molecule type" value="Genomic_DNA"/>
</dbReference>
<dbReference type="Pfam" id="PF01075">
    <property type="entry name" value="Glyco_transf_9"/>
    <property type="match status" value="1"/>
</dbReference>
<dbReference type="InterPro" id="IPR002201">
    <property type="entry name" value="Glyco_trans_9"/>
</dbReference>
<evidence type="ECO:0000256" key="2">
    <source>
        <dbReference type="ARBA" id="ARBA00022679"/>
    </source>
</evidence>
<dbReference type="GO" id="GO:0008713">
    <property type="term" value="F:ADP-heptose-lipopolysaccharide heptosyltransferase activity"/>
    <property type="evidence" value="ECO:0007669"/>
    <property type="project" value="TreeGrafter"/>
</dbReference>
<gene>
    <name evidence="3" type="ORF">JMUB3870_0029</name>
    <name evidence="4" type="ORF">JMUB3935_0030</name>
</gene>
<dbReference type="EMBL" id="AP019840">
    <property type="protein sequence ID" value="BBM51081.1"/>
    <property type="molecule type" value="Genomic_DNA"/>
</dbReference>